<proteinExistence type="inferred from homology"/>
<dbReference type="Proteomes" id="UP001464387">
    <property type="component" value="Unassembled WGS sequence"/>
</dbReference>
<evidence type="ECO:0000256" key="1">
    <source>
        <dbReference type="ARBA" id="ARBA00009437"/>
    </source>
</evidence>
<comment type="similarity">
    <text evidence="1">Belongs to the LysR transcriptional regulatory family.</text>
</comment>
<reference evidence="3 4" key="1">
    <citation type="journal article" date="2024" name="Proc. Natl. Acad. Sci. U.S.A.">
        <title>The evolutionary genomics of adaptation to stress in wild rhizobium bacteria.</title>
        <authorList>
            <person name="Kehlet-Delgado H."/>
            <person name="Montoya A.P."/>
            <person name="Jensen K.T."/>
            <person name="Wendlandt C.E."/>
            <person name="Dexheimer C."/>
            <person name="Roberts M."/>
            <person name="Torres Martinez L."/>
            <person name="Friesen M.L."/>
            <person name="Griffitts J.S."/>
            <person name="Porter S.S."/>
        </authorList>
    </citation>
    <scope>NUCLEOTIDE SEQUENCE [LARGE SCALE GENOMIC DNA]</scope>
    <source>
        <strain evidence="3 4">M0729</strain>
    </source>
</reference>
<evidence type="ECO:0000259" key="2">
    <source>
        <dbReference type="Pfam" id="PF03466"/>
    </source>
</evidence>
<dbReference type="PANTHER" id="PTHR30537">
    <property type="entry name" value="HTH-TYPE TRANSCRIPTIONAL REGULATOR"/>
    <property type="match status" value="1"/>
</dbReference>
<evidence type="ECO:0000313" key="4">
    <source>
        <dbReference type="Proteomes" id="UP001464387"/>
    </source>
</evidence>
<name>A0ABV1YRK9_9HYPH</name>
<feature type="domain" description="LysR substrate-binding" evidence="2">
    <location>
        <begin position="3"/>
        <end position="100"/>
    </location>
</feature>
<dbReference type="InterPro" id="IPR058163">
    <property type="entry name" value="LysR-type_TF_proteobact-type"/>
</dbReference>
<dbReference type="Pfam" id="PF03466">
    <property type="entry name" value="LysR_substrate"/>
    <property type="match status" value="1"/>
</dbReference>
<comment type="caution">
    <text evidence="3">The sequence shown here is derived from an EMBL/GenBank/DDBJ whole genome shotgun (WGS) entry which is preliminary data.</text>
</comment>
<gene>
    <name evidence="3" type="ORF">NKI33_32880</name>
</gene>
<evidence type="ECO:0000313" key="3">
    <source>
        <dbReference type="EMBL" id="MER8937714.1"/>
    </source>
</evidence>
<dbReference type="SUPFAM" id="SSF53850">
    <property type="entry name" value="Periplasmic binding protein-like II"/>
    <property type="match status" value="1"/>
</dbReference>
<organism evidence="3 4">
    <name type="scientific">Mesorhizobium opportunistum</name>
    <dbReference type="NCBI Taxonomy" id="593909"/>
    <lineage>
        <taxon>Bacteria</taxon>
        <taxon>Pseudomonadati</taxon>
        <taxon>Pseudomonadota</taxon>
        <taxon>Alphaproteobacteria</taxon>
        <taxon>Hyphomicrobiales</taxon>
        <taxon>Phyllobacteriaceae</taxon>
        <taxon>Mesorhizobium</taxon>
    </lineage>
</organism>
<keyword evidence="4" id="KW-1185">Reference proteome</keyword>
<dbReference type="Gene3D" id="3.40.190.10">
    <property type="entry name" value="Periplasmic binding protein-like II"/>
    <property type="match status" value="2"/>
</dbReference>
<dbReference type="EMBL" id="JAMYPJ010000095">
    <property type="protein sequence ID" value="MER8937714.1"/>
    <property type="molecule type" value="Genomic_DNA"/>
</dbReference>
<dbReference type="RefSeq" id="WP_245264195.1">
    <property type="nucleotide sequence ID" value="NZ_CP100477.1"/>
</dbReference>
<accession>A0ABV1YRK9</accession>
<dbReference type="InterPro" id="IPR005119">
    <property type="entry name" value="LysR_subst-bd"/>
</dbReference>
<protein>
    <submittedName>
        <fullName evidence="3">LysR substrate-binding domain-containing protein</fullName>
    </submittedName>
</protein>
<sequence length="104" mass="11601">MSGGFDAGVRLFGSVPKDMIAVPLARPLTFTCVASPAYFDRLGKPETPEELQRHRCIGHRMPSGKLYRWEFERAGQELAIDADGPIVLDDEELMVEAARQEKPN</sequence>
<dbReference type="PANTHER" id="PTHR30537:SF1">
    <property type="entry name" value="HTH-TYPE TRANSCRIPTIONAL REGULATOR PGRR"/>
    <property type="match status" value="1"/>
</dbReference>